<dbReference type="InterPro" id="IPR011032">
    <property type="entry name" value="GroES-like_sf"/>
</dbReference>
<dbReference type="PANTHER" id="PTHR48106:SF2">
    <property type="entry name" value="ZN2+-BINDING DEHYDROGENASE"/>
    <property type="match status" value="1"/>
</dbReference>
<protein>
    <submittedName>
        <fullName evidence="4">NADPH:quinone reductase-like Zn-dependent oxidoreductase</fullName>
    </submittedName>
</protein>
<sequence>MQGLSYSEFGKPSQVLAVQELSKPEPAAGEVRLRMILSPIHNHDVLTVSGQYGYKPPLPAGAGSEGVGIVDALGEGVQGVSVGQRVVASGLKGAWAEYAIAKGASCVPMPESIDDKTAAQLIAMPLSALTLLEFTGIREGQWLIQNAANGAVGKVLAQLAKPRGIHVINLVRRADAVEELKELGIENVIATDAPNWTEAVTSLTGTSPIAVAIDGVGGDASGDLLSLLGEGGQLISFGVMSGEKMRISAGDVIFKQAVVKGFWLAKLMETMSREDAGRMIGELVTRAAKGELKLQVDAVFPLAEAAKAVDAAVERGRKGKVLLRLS</sequence>
<dbReference type="AlphaFoldDB" id="A0A7W6PQA6"/>
<dbReference type="GO" id="GO:0070402">
    <property type="term" value="F:NADPH binding"/>
    <property type="evidence" value="ECO:0007669"/>
    <property type="project" value="TreeGrafter"/>
</dbReference>
<dbReference type="Gene3D" id="3.90.180.10">
    <property type="entry name" value="Medium-chain alcohol dehydrogenases, catalytic domain"/>
    <property type="match status" value="1"/>
</dbReference>
<dbReference type="GO" id="GO:0016651">
    <property type="term" value="F:oxidoreductase activity, acting on NAD(P)H"/>
    <property type="evidence" value="ECO:0007669"/>
    <property type="project" value="TreeGrafter"/>
</dbReference>
<dbReference type="InterPro" id="IPR020843">
    <property type="entry name" value="ER"/>
</dbReference>
<dbReference type="PANTHER" id="PTHR48106">
    <property type="entry name" value="QUINONE OXIDOREDUCTASE PIG3-RELATED"/>
    <property type="match status" value="1"/>
</dbReference>
<dbReference type="SUPFAM" id="SSF50129">
    <property type="entry name" value="GroES-like"/>
    <property type="match status" value="1"/>
</dbReference>
<organism evidence="4 5">
    <name type="scientific">Rhizobium rhizoryzae</name>
    <dbReference type="NCBI Taxonomy" id="451876"/>
    <lineage>
        <taxon>Bacteria</taxon>
        <taxon>Pseudomonadati</taxon>
        <taxon>Pseudomonadota</taxon>
        <taxon>Alphaproteobacteria</taxon>
        <taxon>Hyphomicrobiales</taxon>
        <taxon>Rhizobiaceae</taxon>
        <taxon>Rhizobium/Agrobacterium group</taxon>
        <taxon>Rhizobium</taxon>
    </lineage>
</organism>
<dbReference type="Pfam" id="PF00107">
    <property type="entry name" value="ADH_zinc_N"/>
    <property type="match status" value="1"/>
</dbReference>
<evidence type="ECO:0000256" key="2">
    <source>
        <dbReference type="ARBA" id="ARBA00023002"/>
    </source>
</evidence>
<dbReference type="CDD" id="cd08292">
    <property type="entry name" value="ETR_like_2"/>
    <property type="match status" value="1"/>
</dbReference>
<keyword evidence="1" id="KW-0521">NADP</keyword>
<name>A0A7W6PQA6_9HYPH</name>
<reference evidence="4 5" key="1">
    <citation type="submission" date="2020-08" db="EMBL/GenBank/DDBJ databases">
        <title>Genomic Encyclopedia of Type Strains, Phase IV (KMG-IV): sequencing the most valuable type-strain genomes for metagenomic binning, comparative biology and taxonomic classification.</title>
        <authorList>
            <person name="Goeker M."/>
        </authorList>
    </citation>
    <scope>NUCLEOTIDE SEQUENCE [LARGE SCALE GENOMIC DNA]</scope>
    <source>
        <strain evidence="4 5">DSM 29514</strain>
    </source>
</reference>
<evidence type="ECO:0000256" key="1">
    <source>
        <dbReference type="ARBA" id="ARBA00022857"/>
    </source>
</evidence>
<accession>A0A7W6PQA6</accession>
<feature type="domain" description="Enoyl reductase (ER)" evidence="3">
    <location>
        <begin position="11"/>
        <end position="323"/>
    </location>
</feature>
<keyword evidence="2" id="KW-0560">Oxidoreductase</keyword>
<dbReference type="Pfam" id="PF08240">
    <property type="entry name" value="ADH_N"/>
    <property type="match status" value="1"/>
</dbReference>
<gene>
    <name evidence="4" type="ORF">GGQ72_002517</name>
</gene>
<dbReference type="InterPro" id="IPR036291">
    <property type="entry name" value="NAD(P)-bd_dom_sf"/>
</dbReference>
<evidence type="ECO:0000313" key="4">
    <source>
        <dbReference type="EMBL" id="MBB4143965.1"/>
    </source>
</evidence>
<dbReference type="EMBL" id="JACIEC010000002">
    <property type="protein sequence ID" value="MBB4143965.1"/>
    <property type="molecule type" value="Genomic_DNA"/>
</dbReference>
<dbReference type="Gene3D" id="3.40.50.720">
    <property type="entry name" value="NAD(P)-binding Rossmann-like Domain"/>
    <property type="match status" value="1"/>
</dbReference>
<dbReference type="Proteomes" id="UP000519897">
    <property type="component" value="Unassembled WGS sequence"/>
</dbReference>
<proteinExistence type="predicted"/>
<evidence type="ECO:0000313" key="5">
    <source>
        <dbReference type="Proteomes" id="UP000519897"/>
    </source>
</evidence>
<comment type="caution">
    <text evidence="4">The sequence shown here is derived from an EMBL/GenBank/DDBJ whole genome shotgun (WGS) entry which is preliminary data.</text>
</comment>
<keyword evidence="5" id="KW-1185">Reference proteome</keyword>
<dbReference type="InterPro" id="IPR013154">
    <property type="entry name" value="ADH-like_N"/>
</dbReference>
<dbReference type="SMART" id="SM00829">
    <property type="entry name" value="PKS_ER"/>
    <property type="match status" value="1"/>
</dbReference>
<dbReference type="RefSeq" id="WP_165134655.1">
    <property type="nucleotide sequence ID" value="NZ_CP049250.1"/>
</dbReference>
<dbReference type="SUPFAM" id="SSF51735">
    <property type="entry name" value="NAD(P)-binding Rossmann-fold domains"/>
    <property type="match status" value="1"/>
</dbReference>
<evidence type="ECO:0000259" key="3">
    <source>
        <dbReference type="SMART" id="SM00829"/>
    </source>
</evidence>
<dbReference type="InterPro" id="IPR013149">
    <property type="entry name" value="ADH-like_C"/>
</dbReference>